<dbReference type="InterPro" id="IPR029063">
    <property type="entry name" value="SAM-dependent_MTases_sf"/>
</dbReference>
<dbReference type="RefSeq" id="WP_126794958.1">
    <property type="nucleotide sequence ID" value="NZ_CP060720.1"/>
</dbReference>
<evidence type="ECO:0000259" key="1">
    <source>
        <dbReference type="Pfam" id="PF00301"/>
    </source>
</evidence>
<evidence type="ECO:0000259" key="2">
    <source>
        <dbReference type="Pfam" id="PF13649"/>
    </source>
</evidence>
<feature type="domain" description="Rubredoxin" evidence="1">
    <location>
        <begin position="3"/>
        <end position="43"/>
    </location>
</feature>
<dbReference type="InterPro" id="IPR024935">
    <property type="entry name" value="Rubredoxin_dom"/>
</dbReference>
<comment type="caution">
    <text evidence="3">The sequence shown here is derived from an EMBL/GenBank/DDBJ whole genome shotgun (WGS) entry which is preliminary data.</text>
</comment>
<dbReference type="SUPFAM" id="SSF53335">
    <property type="entry name" value="S-adenosyl-L-methionine-dependent methyltransferases"/>
    <property type="match status" value="1"/>
</dbReference>
<dbReference type="Pfam" id="PF13649">
    <property type="entry name" value="Methyltransf_25"/>
    <property type="match status" value="1"/>
</dbReference>
<dbReference type="GO" id="GO:0005506">
    <property type="term" value="F:iron ion binding"/>
    <property type="evidence" value="ECO:0007669"/>
    <property type="project" value="InterPro"/>
</dbReference>
<dbReference type="SUPFAM" id="SSF57802">
    <property type="entry name" value="Rubredoxin-like"/>
    <property type="match status" value="1"/>
</dbReference>
<keyword evidence="4" id="KW-1185">Reference proteome</keyword>
<dbReference type="InterPro" id="IPR041698">
    <property type="entry name" value="Methyltransf_25"/>
</dbReference>
<dbReference type="Gene3D" id="2.20.28.10">
    <property type="match status" value="1"/>
</dbReference>
<evidence type="ECO:0000313" key="3">
    <source>
        <dbReference type="EMBL" id="RSU12714.1"/>
    </source>
</evidence>
<organism evidence="3 4">
    <name type="scientific">Vagococcus carniphilus</name>
    <dbReference type="NCBI Taxonomy" id="218144"/>
    <lineage>
        <taxon>Bacteria</taxon>
        <taxon>Bacillati</taxon>
        <taxon>Bacillota</taxon>
        <taxon>Bacilli</taxon>
        <taxon>Lactobacillales</taxon>
        <taxon>Enterococcaceae</taxon>
        <taxon>Vagococcus</taxon>
    </lineage>
</organism>
<protein>
    <recommendedName>
        <fullName evidence="5">Methyltransferase domain-containing protein</fullName>
    </recommendedName>
</protein>
<dbReference type="CDD" id="cd02440">
    <property type="entry name" value="AdoMet_MTases"/>
    <property type="match status" value="1"/>
</dbReference>
<sequence>MRKYFCDTCHFIYDEKEGDCKNGVPPETPLNELCDSLCNRCQMRDLSRYHVMFPEYRNLEANYYFAFSGKWHIDFFLSYLKQSGIDSPSILEIGSGLGRAAYPLVSQGFQVTSVERSSDFVSLLQKQKWCETSAFELIEGDIFSLSLEKKFDVILLTDSTYQELIYQRNEIECLAMLSSLLTPNGFLWIETMTATKSHQTLRKKDLDLRREIILESTISVSQQYFTYHHVFELFRDGVSKERSMVSRTLPTVSLESMLSHLPKSLEFKDALTFPKEGKIKTDHPLQNWTDGGYPLATSNPLVKKEIIILKNKGDL</sequence>
<name>A0A430AXD6_9ENTE</name>
<dbReference type="AlphaFoldDB" id="A0A430AXD6"/>
<feature type="domain" description="Methyltransferase" evidence="2">
    <location>
        <begin position="90"/>
        <end position="185"/>
    </location>
</feature>
<dbReference type="OrthoDB" id="9805587at2"/>
<dbReference type="EMBL" id="NGKB01000010">
    <property type="protein sequence ID" value="RSU12714.1"/>
    <property type="molecule type" value="Genomic_DNA"/>
</dbReference>
<dbReference type="Gene3D" id="3.40.50.150">
    <property type="entry name" value="Vaccinia Virus protein VP39"/>
    <property type="match status" value="1"/>
</dbReference>
<dbReference type="Proteomes" id="UP000288028">
    <property type="component" value="Unassembled WGS sequence"/>
</dbReference>
<accession>A0A430AXD6</accession>
<proteinExistence type="predicted"/>
<dbReference type="Pfam" id="PF00301">
    <property type="entry name" value="Rubredoxin"/>
    <property type="match status" value="1"/>
</dbReference>
<dbReference type="GeneID" id="95580156"/>
<reference evidence="3 4" key="1">
    <citation type="submission" date="2017-05" db="EMBL/GenBank/DDBJ databases">
        <title>Vagococcus spp. assemblies.</title>
        <authorList>
            <person name="Gulvik C.A."/>
        </authorList>
    </citation>
    <scope>NUCLEOTIDE SEQUENCE [LARGE SCALE GENOMIC DNA]</scope>
    <source>
        <strain evidence="3 4">SS1714</strain>
    </source>
</reference>
<gene>
    <name evidence="3" type="ORF">CBF28_10325</name>
</gene>
<evidence type="ECO:0008006" key="5">
    <source>
        <dbReference type="Google" id="ProtNLM"/>
    </source>
</evidence>
<evidence type="ECO:0000313" key="4">
    <source>
        <dbReference type="Proteomes" id="UP000288028"/>
    </source>
</evidence>